<evidence type="ECO:0000256" key="2">
    <source>
        <dbReference type="ARBA" id="ARBA00022527"/>
    </source>
</evidence>
<feature type="domain" description="Protein kinase" evidence="9">
    <location>
        <begin position="17"/>
        <end position="320"/>
    </location>
</feature>
<dbReference type="GO" id="GO:0005524">
    <property type="term" value="F:ATP binding"/>
    <property type="evidence" value="ECO:0007669"/>
    <property type="project" value="UniProtKB-KW"/>
</dbReference>
<evidence type="ECO:0000259" key="9">
    <source>
        <dbReference type="PROSITE" id="PS50011"/>
    </source>
</evidence>
<proteinExistence type="predicted"/>
<evidence type="ECO:0000256" key="3">
    <source>
        <dbReference type="ARBA" id="ARBA00022679"/>
    </source>
</evidence>
<comment type="caution">
    <text evidence="10">The sequence shown here is derived from an EMBL/GenBank/DDBJ whole genome shotgun (WGS) entry which is preliminary data.</text>
</comment>
<evidence type="ECO:0000313" key="11">
    <source>
        <dbReference type="Proteomes" id="UP000192578"/>
    </source>
</evidence>
<dbReference type="PANTHER" id="PTHR24361">
    <property type="entry name" value="MITOGEN-ACTIVATED KINASE KINASE KINASE"/>
    <property type="match status" value="1"/>
</dbReference>
<keyword evidence="6" id="KW-0067">ATP-binding</keyword>
<dbReference type="SUPFAM" id="SSF56112">
    <property type="entry name" value="Protein kinase-like (PK-like)"/>
    <property type="match status" value="2"/>
</dbReference>
<feature type="domain" description="Protein kinase" evidence="9">
    <location>
        <begin position="505"/>
        <end position="774"/>
    </location>
</feature>
<comment type="catalytic activity">
    <reaction evidence="7">
        <text>L-threonyl-[protein] + ATP = O-phospho-L-threonyl-[protein] + ADP + H(+)</text>
        <dbReference type="Rhea" id="RHEA:46608"/>
        <dbReference type="Rhea" id="RHEA-COMP:11060"/>
        <dbReference type="Rhea" id="RHEA-COMP:11605"/>
        <dbReference type="ChEBI" id="CHEBI:15378"/>
        <dbReference type="ChEBI" id="CHEBI:30013"/>
        <dbReference type="ChEBI" id="CHEBI:30616"/>
        <dbReference type="ChEBI" id="CHEBI:61977"/>
        <dbReference type="ChEBI" id="CHEBI:456216"/>
        <dbReference type="EC" id="2.7.11.1"/>
    </reaction>
</comment>
<evidence type="ECO:0000256" key="4">
    <source>
        <dbReference type="ARBA" id="ARBA00022741"/>
    </source>
</evidence>
<dbReference type="EC" id="2.7.11.1" evidence="1"/>
<keyword evidence="2" id="KW-0723">Serine/threonine-protein kinase</keyword>
<reference evidence="11" key="1">
    <citation type="submission" date="2017-01" db="EMBL/GenBank/DDBJ databases">
        <title>Comparative genomics of anhydrobiosis in the tardigrade Hypsibius dujardini.</title>
        <authorList>
            <person name="Yoshida Y."/>
            <person name="Koutsovoulos G."/>
            <person name="Laetsch D."/>
            <person name="Stevens L."/>
            <person name="Kumar S."/>
            <person name="Horikawa D."/>
            <person name="Ishino K."/>
            <person name="Komine S."/>
            <person name="Tomita M."/>
            <person name="Blaxter M."/>
            <person name="Arakawa K."/>
        </authorList>
    </citation>
    <scope>NUCLEOTIDE SEQUENCE [LARGE SCALE GENOMIC DNA]</scope>
    <source>
        <strain evidence="11">Z151</strain>
    </source>
</reference>
<accession>A0A9X6RP68</accession>
<evidence type="ECO:0000256" key="5">
    <source>
        <dbReference type="ARBA" id="ARBA00022777"/>
    </source>
</evidence>
<evidence type="ECO:0000256" key="7">
    <source>
        <dbReference type="ARBA" id="ARBA00047899"/>
    </source>
</evidence>
<dbReference type="InterPro" id="IPR011009">
    <property type="entry name" value="Kinase-like_dom_sf"/>
</dbReference>
<organism evidence="10 11">
    <name type="scientific">Hypsibius exemplaris</name>
    <name type="common">Freshwater tardigrade</name>
    <dbReference type="NCBI Taxonomy" id="2072580"/>
    <lineage>
        <taxon>Eukaryota</taxon>
        <taxon>Metazoa</taxon>
        <taxon>Ecdysozoa</taxon>
        <taxon>Tardigrada</taxon>
        <taxon>Eutardigrada</taxon>
        <taxon>Parachela</taxon>
        <taxon>Hypsibioidea</taxon>
        <taxon>Hypsibiidae</taxon>
        <taxon>Hypsibius</taxon>
    </lineage>
</organism>
<dbReference type="InterPro" id="IPR053235">
    <property type="entry name" value="Ser_Thr_kinase"/>
</dbReference>
<gene>
    <name evidence="10" type="ORF">BV898_18800</name>
</gene>
<name>A0A9X6RP68_HYPEX</name>
<evidence type="ECO:0000256" key="1">
    <source>
        <dbReference type="ARBA" id="ARBA00012513"/>
    </source>
</evidence>
<dbReference type="SMART" id="SM00220">
    <property type="entry name" value="S_TKc"/>
    <property type="match status" value="2"/>
</dbReference>
<keyword evidence="11" id="KW-1185">Reference proteome</keyword>
<dbReference type="PROSITE" id="PS50011">
    <property type="entry name" value="PROTEIN_KINASE_DOM"/>
    <property type="match status" value="2"/>
</dbReference>
<keyword evidence="3" id="KW-0808">Transferase</keyword>
<dbReference type="EMBL" id="MTYJ01000401">
    <property type="protein sequence ID" value="OWA54396.1"/>
    <property type="molecule type" value="Genomic_DNA"/>
</dbReference>
<dbReference type="Gene3D" id="1.10.510.10">
    <property type="entry name" value="Transferase(Phosphotransferase) domain 1"/>
    <property type="match status" value="2"/>
</dbReference>
<evidence type="ECO:0000256" key="8">
    <source>
        <dbReference type="ARBA" id="ARBA00048679"/>
    </source>
</evidence>
<dbReference type="OrthoDB" id="4062651at2759"/>
<keyword evidence="5 10" id="KW-0418">Kinase</keyword>
<dbReference type="Pfam" id="PF00069">
    <property type="entry name" value="Pkinase"/>
    <property type="match status" value="2"/>
</dbReference>
<dbReference type="InterPro" id="IPR000719">
    <property type="entry name" value="Prot_kinase_dom"/>
</dbReference>
<dbReference type="GO" id="GO:0005737">
    <property type="term" value="C:cytoplasm"/>
    <property type="evidence" value="ECO:0007669"/>
    <property type="project" value="TreeGrafter"/>
</dbReference>
<sequence length="787" mass="89237">MNKRILKDKEGRLATCELGYQVFGSGSFGFVQELSSCVFSPIEPSHDVFLGKKVLKTLYNVLKEEDYVHLQRLTTLCHPNLVRCLMVGHIVNTNELDLKLTHIIMEYCEGGNLNHLAEVEPRKMTENYVLHLAEQVAKAIAYLHTRDPVTIYGDLKGKNILFKDKACMQVKIADLDSFGTFKGSRTQHGFAKDPAGSLTHMSPEMLRTCDNLNSRTNMDELVGRKTDIYSFACLILELINNGRVPYTDKNKRRIAPEYLSQDDFRKMINEGYCPDVSILRFASNAFRYSVQLEALLNQCLNRNPEERPDCNDLLACVSYLRTGGNPRLCIDISNFLRETYKDYSWDIVVPSNHKVVHFLVAPKHTKDIWLQRAGSTQDEVLGPTTTENTILLRGKQSQGCFVFYRYTPDSKTTVVVFWVDPKLMTDGRLKVAGSINSRLKGANVLEVTSYLQNQAMDYLFAVGIFDWNGVIGVQLTREADLLDIDDDRTVLVCLPMLKSIVLPPKDEMTLVAQDRVSQYTVFRYQQLLDGISATLAVKAISVANVSAQQVVNQVSVLDVNLGFLLRFRHENLVRYLSLQFDDSTDSLARRTYNIVMEFCEGTELTKFVRNVLPMSTVVNFSCQILDGLTYLHKSNVSHRALHGDHVMVTGFGANSVGRVRLISIARIRELLPRENQSFDPNHSDRILPLFMPPEVAERVGSKTDIWSFGCVMIQIITGDLPVMEKRQFSATVERIVPQIPDQIPPVLDDVIRQCLHLEYDKRPSAMDLLKKVWMSQAKVQGLFTPPR</sequence>
<comment type="catalytic activity">
    <reaction evidence="8">
        <text>L-seryl-[protein] + ATP = O-phospho-L-seryl-[protein] + ADP + H(+)</text>
        <dbReference type="Rhea" id="RHEA:17989"/>
        <dbReference type="Rhea" id="RHEA-COMP:9863"/>
        <dbReference type="Rhea" id="RHEA-COMP:11604"/>
        <dbReference type="ChEBI" id="CHEBI:15378"/>
        <dbReference type="ChEBI" id="CHEBI:29999"/>
        <dbReference type="ChEBI" id="CHEBI:30616"/>
        <dbReference type="ChEBI" id="CHEBI:83421"/>
        <dbReference type="ChEBI" id="CHEBI:456216"/>
        <dbReference type="EC" id="2.7.11.1"/>
    </reaction>
</comment>
<dbReference type="AlphaFoldDB" id="A0A9X6RP68"/>
<dbReference type="PANTHER" id="PTHR24361:SF433">
    <property type="entry name" value="PROTEIN KINASE DOMAIN-CONTAINING PROTEIN"/>
    <property type="match status" value="1"/>
</dbReference>
<dbReference type="GO" id="GO:0004674">
    <property type="term" value="F:protein serine/threonine kinase activity"/>
    <property type="evidence" value="ECO:0007669"/>
    <property type="project" value="UniProtKB-KW"/>
</dbReference>
<keyword evidence="4" id="KW-0547">Nucleotide-binding</keyword>
<dbReference type="Proteomes" id="UP000192578">
    <property type="component" value="Unassembled WGS sequence"/>
</dbReference>
<evidence type="ECO:0000256" key="6">
    <source>
        <dbReference type="ARBA" id="ARBA00022840"/>
    </source>
</evidence>
<evidence type="ECO:0000313" key="10">
    <source>
        <dbReference type="EMBL" id="OWA54396.1"/>
    </source>
</evidence>
<protein>
    <recommendedName>
        <fullName evidence="1">non-specific serine/threonine protein kinase</fullName>
        <ecNumber evidence="1">2.7.11.1</ecNumber>
    </recommendedName>
</protein>